<dbReference type="GO" id="GO:0180010">
    <property type="term" value="P:co-transcriptional mRNA 3'-end processing, cleavage and polyadenylation pathway"/>
    <property type="evidence" value="ECO:0007669"/>
    <property type="project" value="EnsemblFungi"/>
</dbReference>
<feature type="region of interest" description="Disordered" evidence="11">
    <location>
        <begin position="464"/>
        <end position="512"/>
    </location>
</feature>
<feature type="repeat" description="WD" evidence="9">
    <location>
        <begin position="244"/>
        <end position="287"/>
    </location>
</feature>
<feature type="compositionally biased region" description="Acidic residues" evidence="11">
    <location>
        <begin position="421"/>
        <end position="432"/>
    </location>
</feature>
<feature type="repeat" description="WD" evidence="9">
    <location>
        <begin position="356"/>
        <end position="397"/>
    </location>
</feature>
<comment type="function">
    <text evidence="7">Required for 3'-end cleavage and polyadenylation of pre-mRNAs. Also involved in chromosome segregation where it has a role in chromosome attachment to the mitotic spindle.</text>
</comment>
<dbReference type="PROSITE" id="PS50294">
    <property type="entry name" value="WD_REPEATS_REGION"/>
    <property type="match status" value="3"/>
</dbReference>
<evidence type="ECO:0000256" key="6">
    <source>
        <dbReference type="ARBA" id="ARBA00023242"/>
    </source>
</evidence>
<feature type="repeat" description="WD" evidence="9">
    <location>
        <begin position="202"/>
        <end position="243"/>
    </location>
</feature>
<keyword evidence="6 10" id="KW-0539">Nucleus</keyword>
<dbReference type="Pfam" id="PF00400">
    <property type="entry name" value="WD40"/>
    <property type="match status" value="6"/>
</dbReference>
<dbReference type="GO" id="GO:0007059">
    <property type="term" value="P:chromosome segregation"/>
    <property type="evidence" value="ECO:0007669"/>
    <property type="project" value="UniProtKB-KW"/>
</dbReference>
<dbReference type="HOGENOM" id="CLU_000288_77_1_1"/>
<evidence type="ECO:0000256" key="8">
    <source>
        <dbReference type="ARBA" id="ARBA00026154"/>
    </source>
</evidence>
<dbReference type="VEuPathDB" id="FungiDB:SOCG_00537"/>
<dbReference type="EMBL" id="KE503207">
    <property type="protein sequence ID" value="EPX72775.1"/>
    <property type="molecule type" value="Genomic_DNA"/>
</dbReference>
<dbReference type="SMART" id="SM00320">
    <property type="entry name" value="WD40"/>
    <property type="match status" value="7"/>
</dbReference>
<keyword evidence="4" id="KW-0677">Repeat</keyword>
<dbReference type="InterPro" id="IPR036322">
    <property type="entry name" value="WD40_repeat_dom_sf"/>
</dbReference>
<evidence type="ECO:0000256" key="3">
    <source>
        <dbReference type="ARBA" id="ARBA00022664"/>
    </source>
</evidence>
<organism evidence="12 13">
    <name type="scientific">Schizosaccharomyces octosporus (strain yFS286)</name>
    <name type="common">Fission yeast</name>
    <name type="synonym">Octosporomyces octosporus</name>
    <dbReference type="NCBI Taxonomy" id="483514"/>
    <lineage>
        <taxon>Eukaryota</taxon>
        <taxon>Fungi</taxon>
        <taxon>Dikarya</taxon>
        <taxon>Ascomycota</taxon>
        <taxon>Taphrinomycotina</taxon>
        <taxon>Schizosaccharomycetes</taxon>
        <taxon>Schizosaccharomycetales</taxon>
        <taxon>Schizosaccharomycetaceae</taxon>
        <taxon>Schizosaccharomyces</taxon>
    </lineage>
</organism>
<evidence type="ECO:0000256" key="10">
    <source>
        <dbReference type="RuleBase" id="RU369034"/>
    </source>
</evidence>
<feature type="compositionally biased region" description="Polar residues" evidence="11">
    <location>
        <begin position="480"/>
        <end position="492"/>
    </location>
</feature>
<dbReference type="GeneID" id="25029521"/>
<feature type="repeat" description="WD" evidence="9">
    <location>
        <begin position="84"/>
        <end position="109"/>
    </location>
</feature>
<dbReference type="InterPro" id="IPR045245">
    <property type="entry name" value="Pfs2-like"/>
</dbReference>
<evidence type="ECO:0000313" key="13">
    <source>
        <dbReference type="Proteomes" id="UP000016088"/>
    </source>
</evidence>
<dbReference type="eggNOG" id="KOG0284">
    <property type="taxonomic scope" value="Eukaryota"/>
</dbReference>
<proteinExistence type="predicted"/>
<accession>S9R315</accession>
<dbReference type="RefSeq" id="XP_013018411.1">
    <property type="nucleotide sequence ID" value="XM_013162957.1"/>
</dbReference>
<dbReference type="FunFam" id="2.130.10.10:FF:002008">
    <property type="entry name" value="Polyadenylation factor subunit 2"/>
    <property type="match status" value="1"/>
</dbReference>
<feature type="repeat" description="WD" evidence="9">
    <location>
        <begin position="288"/>
        <end position="330"/>
    </location>
</feature>
<gene>
    <name evidence="12" type="ORF">SOCG_00537</name>
</gene>
<evidence type="ECO:0000256" key="7">
    <source>
        <dbReference type="ARBA" id="ARBA00025498"/>
    </source>
</evidence>
<dbReference type="FunFam" id="2.130.10.10:FF:001039">
    <property type="entry name" value="Polyadenylation factor subunit 2"/>
    <property type="match status" value="1"/>
</dbReference>
<keyword evidence="5" id="KW-0159">Chromosome partition</keyword>
<name>S9R315_SCHOY</name>
<comment type="subcellular location">
    <subcellularLocation>
        <location evidence="1 10">Nucleus</location>
    </subcellularLocation>
</comment>
<dbReference type="CDD" id="cd00200">
    <property type="entry name" value="WD40"/>
    <property type="match status" value="1"/>
</dbReference>
<dbReference type="AlphaFoldDB" id="S9R315"/>
<keyword evidence="3 10" id="KW-0507">mRNA processing</keyword>
<evidence type="ECO:0000256" key="9">
    <source>
        <dbReference type="PROSITE-ProRule" id="PRU00221"/>
    </source>
</evidence>
<evidence type="ECO:0000313" key="12">
    <source>
        <dbReference type="EMBL" id="EPX72775.1"/>
    </source>
</evidence>
<dbReference type="GO" id="GO:0000785">
    <property type="term" value="C:chromatin"/>
    <property type="evidence" value="ECO:0007669"/>
    <property type="project" value="EnsemblFungi"/>
</dbReference>
<evidence type="ECO:0000256" key="4">
    <source>
        <dbReference type="ARBA" id="ARBA00022737"/>
    </source>
</evidence>
<dbReference type="PROSITE" id="PS50082">
    <property type="entry name" value="WD_REPEATS_2"/>
    <property type="match status" value="6"/>
</dbReference>
<dbReference type="PRINTS" id="PR00320">
    <property type="entry name" value="GPROTEINBRPT"/>
</dbReference>
<feature type="compositionally biased region" description="Polar residues" evidence="11">
    <location>
        <begin position="433"/>
        <end position="446"/>
    </location>
</feature>
<keyword evidence="2 9" id="KW-0853">WD repeat</keyword>
<evidence type="ECO:0000256" key="2">
    <source>
        <dbReference type="ARBA" id="ARBA00022574"/>
    </source>
</evidence>
<evidence type="ECO:0000256" key="11">
    <source>
        <dbReference type="SAM" id="MobiDB-lite"/>
    </source>
</evidence>
<dbReference type="InterPro" id="IPR020472">
    <property type="entry name" value="WD40_PAC1"/>
</dbReference>
<dbReference type="InterPro" id="IPR015943">
    <property type="entry name" value="WD40/YVTN_repeat-like_dom_sf"/>
</dbReference>
<dbReference type="PANTHER" id="PTHR22836">
    <property type="entry name" value="WD40 REPEAT PROTEIN"/>
    <property type="match status" value="1"/>
</dbReference>
<keyword evidence="13" id="KW-1185">Reference proteome</keyword>
<reference evidence="12 13" key="1">
    <citation type="journal article" date="2011" name="Science">
        <title>Comparative functional genomics of the fission yeasts.</title>
        <authorList>
            <person name="Rhind N."/>
            <person name="Chen Z."/>
            <person name="Yassour M."/>
            <person name="Thompson D.A."/>
            <person name="Haas B.J."/>
            <person name="Habib N."/>
            <person name="Wapinski I."/>
            <person name="Roy S."/>
            <person name="Lin M.F."/>
            <person name="Heiman D.I."/>
            <person name="Young S.K."/>
            <person name="Furuya K."/>
            <person name="Guo Y."/>
            <person name="Pidoux A."/>
            <person name="Chen H.M."/>
            <person name="Robbertse B."/>
            <person name="Goldberg J.M."/>
            <person name="Aoki K."/>
            <person name="Bayne E.H."/>
            <person name="Berlin A.M."/>
            <person name="Desjardins C.A."/>
            <person name="Dobbs E."/>
            <person name="Dukaj L."/>
            <person name="Fan L."/>
            <person name="FitzGerald M.G."/>
            <person name="French C."/>
            <person name="Gujja S."/>
            <person name="Hansen K."/>
            <person name="Keifenheim D."/>
            <person name="Levin J.Z."/>
            <person name="Mosher R.A."/>
            <person name="Mueller C.A."/>
            <person name="Pfiffner J."/>
            <person name="Priest M."/>
            <person name="Russ C."/>
            <person name="Smialowska A."/>
            <person name="Swoboda P."/>
            <person name="Sykes S.M."/>
            <person name="Vaughn M."/>
            <person name="Vengrova S."/>
            <person name="Yoder R."/>
            <person name="Zeng Q."/>
            <person name="Allshire R."/>
            <person name="Baulcombe D."/>
            <person name="Birren B.W."/>
            <person name="Brown W."/>
            <person name="Ekwall K."/>
            <person name="Kellis M."/>
            <person name="Leatherwood J."/>
            <person name="Levin H."/>
            <person name="Margalit H."/>
            <person name="Martienssen R."/>
            <person name="Nieduszynski C.A."/>
            <person name="Spatafora J.W."/>
            <person name="Friedman N."/>
            <person name="Dalgaard J.Z."/>
            <person name="Baumann P."/>
            <person name="Niki H."/>
            <person name="Regev A."/>
            <person name="Nusbaum C."/>
        </authorList>
    </citation>
    <scope>NUCLEOTIDE SEQUENCE [LARGE SCALE GENOMIC DNA]</scope>
    <source>
        <strain evidence="13">yFS286</strain>
    </source>
</reference>
<dbReference type="Gene3D" id="2.130.10.10">
    <property type="entry name" value="YVTN repeat-like/Quinoprotein amine dehydrogenase"/>
    <property type="match status" value="2"/>
</dbReference>
<dbReference type="OMA" id="HHWDVKS"/>
<evidence type="ECO:0000256" key="1">
    <source>
        <dbReference type="ARBA" id="ARBA00004123"/>
    </source>
</evidence>
<evidence type="ECO:0000256" key="5">
    <source>
        <dbReference type="ARBA" id="ARBA00022829"/>
    </source>
</evidence>
<feature type="repeat" description="WD" evidence="9">
    <location>
        <begin position="160"/>
        <end position="194"/>
    </location>
</feature>
<feature type="region of interest" description="Disordered" evidence="11">
    <location>
        <begin position="419"/>
        <end position="449"/>
    </location>
</feature>
<dbReference type="PANTHER" id="PTHR22836:SF0">
    <property type="entry name" value="PRE-MRNA 3' END PROCESSING PROTEIN WDR33"/>
    <property type="match status" value="1"/>
</dbReference>
<dbReference type="InterPro" id="IPR001680">
    <property type="entry name" value="WD40_rpt"/>
</dbReference>
<dbReference type="Proteomes" id="UP000016088">
    <property type="component" value="Unassembled WGS sequence"/>
</dbReference>
<dbReference type="SUPFAM" id="SSF50978">
    <property type="entry name" value="WD40 repeat-like"/>
    <property type="match status" value="1"/>
</dbReference>
<dbReference type="GO" id="GO:0005847">
    <property type="term" value="C:mRNA cleavage and polyadenylation specificity factor complex"/>
    <property type="evidence" value="ECO:0007669"/>
    <property type="project" value="EnsemblFungi"/>
</dbReference>
<dbReference type="OrthoDB" id="16717at2759"/>
<protein>
    <recommendedName>
        <fullName evidence="8 10">Polyadenylation factor subunit 2</fullName>
    </recommendedName>
</protein>
<sequence length="512" mass="57602">MERAENARIIQKPMTRRTVDYGSNLSQYVLNRHLRSNMYHVHVPRPNPNHILNLYPPCEYKYNYANSLCTKYIHTSANKARHVINVVRWTPDGRRLLTGSSTGEFTLWNGLTFNFELINQSHDYAVRCAEWSSDGRWLISGDGGGIIKYFEPNLNNVKILQAHEMEIRDVAFSPNDSKFVTASDDGSLKIWNFQMSVEEQKLTGHGWDVKTVDWHPSKGLLASGSKDNLVKFWDPRTASCLATLHGHKNTIMQASFQKGFGNNYLATVSRDSTCRIFDLRVMKDIRVLRGHEKDINCVTWHPIHGNLLTTGGSDGSVNHYSLDEPPVYSQQKHHEKHPNTTLSSSSHLLYPIAEIPYAHELGIWSMQYHPLGHLLCTGSNDKTTRFWSRSRPEDEESFLDRHHLGEEQSEAVIGQRRAVAEEEDAYEPDETSPVENLSNANKTYPSMPSLPGLGNAPGFAPSVAAAASSANPQIPGMTHAPTQNYGNHSPSTGPFIPGLGSRHQDPYSQSYR</sequence>